<dbReference type="EMBL" id="WNWR01001104">
    <property type="protein sequence ID" value="KAE9965343.1"/>
    <property type="molecule type" value="Genomic_DNA"/>
</dbReference>
<protein>
    <submittedName>
        <fullName evidence="1">Uncharacterized protein</fullName>
    </submittedName>
</protein>
<proteinExistence type="predicted"/>
<sequence length="465" mass="52673">MEHAEYYATVCASLETRPGRGQSKILDFPNEVLDGITAYLQQSDLRNMSLARKGFIASANLALYTNPCLRSSIAGDLTRLCAFLSTIREYPDMAKKVKNISFKIQCPKGRALSTPNEYFYTKKRITGLSDEGILILNDLGQALGMPTFSEETDMMLQDLRDIFYALVLIACPNIRTLHMEVEPIRMERLDADENRHVSAEIVSTFMDRLLDMAQRPIQNPINCLQKLKTFEIRSVIHCTGIQLPRFVDDILQIQTLQKFTTDYFMPIQMPVTCITSLKIVETPYEGDFLEKTSFENCHQLTHLEVPVARMTSPSHVRPQTILYPVKSTLTSLKLKADASAPIIFSLCGGDLSNLAEVEELDICCGLLPYFRRMPTIKVKILSITGLEKETTVRGEVRIEKWERIGLMLRMLKTAYDASELPCLKVIRLVAKKDALGCHGQRKFCDAQAKYANVDFVSVKLELEFE</sequence>
<gene>
    <name evidence="1" type="ORF">EG327_000563</name>
</gene>
<evidence type="ECO:0000313" key="1">
    <source>
        <dbReference type="EMBL" id="KAE9965343.1"/>
    </source>
</evidence>
<evidence type="ECO:0000313" key="2">
    <source>
        <dbReference type="Proteomes" id="UP000490939"/>
    </source>
</evidence>
<accession>A0A8H3U9J7</accession>
<comment type="caution">
    <text evidence="1">The sequence shown here is derived from an EMBL/GenBank/DDBJ whole genome shotgun (WGS) entry which is preliminary data.</text>
</comment>
<name>A0A8H3U9J7_VENIN</name>
<organism evidence="1 2">
    <name type="scientific">Venturia inaequalis</name>
    <name type="common">Apple scab fungus</name>
    <dbReference type="NCBI Taxonomy" id="5025"/>
    <lineage>
        <taxon>Eukaryota</taxon>
        <taxon>Fungi</taxon>
        <taxon>Dikarya</taxon>
        <taxon>Ascomycota</taxon>
        <taxon>Pezizomycotina</taxon>
        <taxon>Dothideomycetes</taxon>
        <taxon>Pleosporomycetidae</taxon>
        <taxon>Venturiales</taxon>
        <taxon>Venturiaceae</taxon>
        <taxon>Venturia</taxon>
    </lineage>
</organism>
<keyword evidence="2" id="KW-1185">Reference proteome</keyword>
<dbReference type="AlphaFoldDB" id="A0A8H3U9J7"/>
<reference evidence="1 2" key="1">
    <citation type="submission" date="2019-07" db="EMBL/GenBank/DDBJ databases">
        <title>Venturia inaequalis Genome Resource.</title>
        <authorList>
            <person name="Lichtner F.J."/>
        </authorList>
    </citation>
    <scope>NUCLEOTIDE SEQUENCE [LARGE SCALE GENOMIC DNA]</scope>
    <source>
        <strain evidence="1 2">DMI_063113</strain>
    </source>
</reference>
<dbReference type="Proteomes" id="UP000490939">
    <property type="component" value="Unassembled WGS sequence"/>
</dbReference>